<dbReference type="Pfam" id="PF00582">
    <property type="entry name" value="Usp"/>
    <property type="match status" value="2"/>
</dbReference>
<comment type="caution">
    <text evidence="6">The sequence shown here is derived from an EMBL/GenBank/DDBJ whole genome shotgun (WGS) entry which is preliminary data.</text>
</comment>
<dbReference type="RefSeq" id="WP_055467171.1">
    <property type="nucleotide sequence ID" value="NZ_LKHS01000030.1"/>
</dbReference>
<evidence type="ECO:0000313" key="6">
    <source>
        <dbReference type="EMBL" id="KQH83737.1"/>
    </source>
</evidence>
<organism evidence="6 7">
    <name type="scientific">Vibrio furnissii</name>
    <dbReference type="NCBI Taxonomy" id="29494"/>
    <lineage>
        <taxon>Bacteria</taxon>
        <taxon>Pseudomonadati</taxon>
        <taxon>Pseudomonadota</taxon>
        <taxon>Gammaproteobacteria</taxon>
        <taxon>Vibrionales</taxon>
        <taxon>Vibrionaceae</taxon>
        <taxon>Vibrio</taxon>
    </lineage>
</organism>
<keyword evidence="7" id="KW-1185">Reference proteome</keyword>
<feature type="domain" description="UspA" evidence="5">
    <location>
        <begin position="151"/>
        <end position="314"/>
    </location>
</feature>
<dbReference type="SUPFAM" id="SSF52402">
    <property type="entry name" value="Adenine nucleotide alpha hydrolases-like"/>
    <property type="match status" value="2"/>
</dbReference>
<reference evidence="6 7" key="1">
    <citation type="submission" date="2015-08" db="EMBL/GenBank/DDBJ databases">
        <title>Antibacterial properties of a collection of Vibrionaceae strains.</title>
        <authorList>
            <person name="Giubergia S."/>
        </authorList>
    </citation>
    <scope>NUCLEOTIDE SEQUENCE [LARGE SCALE GENOMIC DNA]</scope>
    <source>
        <strain evidence="6 7">S0821</strain>
    </source>
</reference>
<dbReference type="PANTHER" id="PTHR47892">
    <property type="entry name" value="UNIVERSAL STRESS PROTEIN E"/>
    <property type="match status" value="1"/>
</dbReference>
<dbReference type="PRINTS" id="PR01438">
    <property type="entry name" value="UNVRSLSTRESS"/>
</dbReference>
<feature type="domain" description="UspA" evidence="5">
    <location>
        <begin position="5"/>
        <end position="143"/>
    </location>
</feature>
<comment type="function">
    <text evidence="4">Required for resistance to DNA-damaging agents.</text>
</comment>
<accession>A0A0Q2M6P3</accession>
<evidence type="ECO:0000313" key="7">
    <source>
        <dbReference type="Proteomes" id="UP000051221"/>
    </source>
</evidence>
<name>A0A0Q2M6P3_VIBFU</name>
<dbReference type="AlphaFoldDB" id="A0A0Q2M6P3"/>
<evidence type="ECO:0000256" key="2">
    <source>
        <dbReference type="ARBA" id="ARBA00008791"/>
    </source>
</evidence>
<dbReference type="PANTHER" id="PTHR47892:SF1">
    <property type="entry name" value="UNIVERSAL STRESS PROTEIN E"/>
    <property type="match status" value="1"/>
</dbReference>
<evidence type="ECO:0000256" key="4">
    <source>
        <dbReference type="ARBA" id="ARBA00037131"/>
    </source>
</evidence>
<dbReference type="Proteomes" id="UP000051221">
    <property type="component" value="Unassembled WGS sequence"/>
</dbReference>
<dbReference type="InParanoid" id="A0A0Q2M6P3"/>
<evidence type="ECO:0000256" key="3">
    <source>
        <dbReference type="ARBA" id="ARBA00022490"/>
    </source>
</evidence>
<evidence type="ECO:0000256" key="1">
    <source>
        <dbReference type="ARBA" id="ARBA00004496"/>
    </source>
</evidence>
<gene>
    <name evidence="6" type="ORF">AMR76_21540</name>
</gene>
<proteinExistence type="inferred from homology"/>
<evidence type="ECO:0000259" key="5">
    <source>
        <dbReference type="Pfam" id="PF00582"/>
    </source>
</evidence>
<dbReference type="EMBL" id="LKHS01000030">
    <property type="protein sequence ID" value="KQH83737.1"/>
    <property type="molecule type" value="Genomic_DNA"/>
</dbReference>
<dbReference type="InterPro" id="IPR006015">
    <property type="entry name" value="Universal_stress_UspA"/>
</dbReference>
<comment type="subcellular location">
    <subcellularLocation>
        <location evidence="1">Cytoplasm</location>
    </subcellularLocation>
</comment>
<keyword evidence="3" id="KW-0963">Cytoplasm</keyword>
<dbReference type="GO" id="GO:0005737">
    <property type="term" value="C:cytoplasm"/>
    <property type="evidence" value="ECO:0007669"/>
    <property type="project" value="UniProtKB-SubCell"/>
</dbReference>
<dbReference type="InterPro" id="IPR006016">
    <property type="entry name" value="UspA"/>
</dbReference>
<protein>
    <recommendedName>
        <fullName evidence="5">UspA domain-containing protein</fullName>
    </recommendedName>
</protein>
<dbReference type="Gene3D" id="3.40.50.12370">
    <property type="match status" value="1"/>
</dbReference>
<comment type="similarity">
    <text evidence="2">Belongs to the universal stress protein A family.</text>
</comment>
<sequence>MHRFNNIVYIVSNNTNENSPSLIHAVNLANANQADLTILKILPNMSAVKLSKLTGVDEKEVKEKIVSQQNAKLQHLVTSMEVDLNAKSELRVGKRYIEIIRAVKANDFDLVIKEVDDVDWINRFLGSDDMHLLRKCPCPVWLMKKNEKPEYKHIVAAIDFDDDLEISEYSHNDELNQKILDMSISLSLSDSTTLHVVNTYDVPQAGFVSLWVDQPEKVERELFEAEYQERRHKVNALMEDLKNKIGPESFNFLSPRTHIVKGSPGRELPKIAENLNADLVVMGTVARTGIAGVVIGNTAEIVLSQLQCSVLAIKPKDFVSPVT</sequence>